<dbReference type="Proteomes" id="UP000054342">
    <property type="component" value="Unassembled WGS sequence"/>
</dbReference>
<reference evidence="3 4" key="1">
    <citation type="submission" date="2015-01" db="EMBL/GenBank/DDBJ databases">
        <title>The Genome Sequence of Exophiala xenobiotica CBS118157.</title>
        <authorList>
            <consortium name="The Broad Institute Genomics Platform"/>
            <person name="Cuomo C."/>
            <person name="de Hoog S."/>
            <person name="Gorbushina A."/>
            <person name="Stielow B."/>
            <person name="Teixiera M."/>
            <person name="Abouelleil A."/>
            <person name="Chapman S.B."/>
            <person name="Priest M."/>
            <person name="Young S.K."/>
            <person name="Wortman J."/>
            <person name="Nusbaum C."/>
            <person name="Birren B."/>
        </authorList>
    </citation>
    <scope>NUCLEOTIDE SEQUENCE [LARGE SCALE GENOMIC DNA]</scope>
    <source>
        <strain evidence="3 4">CBS 118157</strain>
    </source>
</reference>
<evidence type="ECO:0000259" key="2">
    <source>
        <dbReference type="Pfam" id="PF06985"/>
    </source>
</evidence>
<dbReference type="AlphaFoldDB" id="A0A0D2EGC2"/>
<dbReference type="PANTHER" id="PTHR33112">
    <property type="entry name" value="DOMAIN PROTEIN, PUTATIVE-RELATED"/>
    <property type="match status" value="1"/>
</dbReference>
<dbReference type="EMBL" id="KN847321">
    <property type="protein sequence ID" value="KIW53700.1"/>
    <property type="molecule type" value="Genomic_DNA"/>
</dbReference>
<keyword evidence="4" id="KW-1185">Reference proteome</keyword>
<feature type="compositionally biased region" description="Polar residues" evidence="1">
    <location>
        <begin position="408"/>
        <end position="429"/>
    </location>
</feature>
<feature type="compositionally biased region" description="Polar residues" evidence="1">
    <location>
        <begin position="516"/>
        <end position="527"/>
    </location>
</feature>
<accession>A0A0D2EGC2</accession>
<name>A0A0D2EGC2_9EURO</name>
<evidence type="ECO:0000313" key="4">
    <source>
        <dbReference type="Proteomes" id="UP000054342"/>
    </source>
</evidence>
<organism evidence="3 4">
    <name type="scientific">Exophiala xenobiotica</name>
    <dbReference type="NCBI Taxonomy" id="348802"/>
    <lineage>
        <taxon>Eukaryota</taxon>
        <taxon>Fungi</taxon>
        <taxon>Dikarya</taxon>
        <taxon>Ascomycota</taxon>
        <taxon>Pezizomycotina</taxon>
        <taxon>Eurotiomycetes</taxon>
        <taxon>Chaetothyriomycetidae</taxon>
        <taxon>Chaetothyriales</taxon>
        <taxon>Herpotrichiellaceae</taxon>
        <taxon>Exophiala</taxon>
    </lineage>
</organism>
<dbReference type="InterPro" id="IPR010730">
    <property type="entry name" value="HET"/>
</dbReference>
<evidence type="ECO:0000313" key="3">
    <source>
        <dbReference type="EMBL" id="KIW53700.1"/>
    </source>
</evidence>
<dbReference type="Pfam" id="PF06985">
    <property type="entry name" value="HET"/>
    <property type="match status" value="1"/>
</dbReference>
<feature type="compositionally biased region" description="Polar residues" evidence="1">
    <location>
        <begin position="549"/>
        <end position="560"/>
    </location>
</feature>
<feature type="region of interest" description="Disordered" evidence="1">
    <location>
        <begin position="407"/>
        <end position="456"/>
    </location>
</feature>
<sequence length="560" mass="62309">MPKLLLPKSKKGRYAALSYCWGEVPQPFKTTSKTEEAYMNEIAWSNLPQTITDAITVAQHLQIPYLWVDSMCILQDSRADKEQEISRLRQYFRGAYVTIIAACAKSSTEGFLGVRPSYSPRVRLPLKEVGDGTPPATVSIRLDRCQYRPSVEPTTSRAWTLEEAVLSPRSLIFASNTLQYSCETGTWYARSKLSYGSKQLHPLTLRNALKGPTADSTHGEEALASKRVYLRVAWLSLVSDYSSRKVTNAQDKLVALAALAEEFAVVLSQYDPSLNPKYLAGFWEHDLLKSLLWHTVDTTRSSRPTMYLGPTWSWASINGRVLGSAVTSLASTVLPYGPVTAGEVRIVGLLKELVVTSMHGQIDRYHYLKLLDASRKAEVSGGLILDSPTDDIALAGRQDANVAALASMPSTQEQEDSNIQGSEGPGNQATEDDIQAVSSESQDLQTDVDEDLLSSNRQLKEEVTQLKKERDNFKQEVDQLLQERKDLQSSLAHTQDQCAKLESDLEHLQTIEAGRSNESQPQKSTNDYPDELASKAPRVRRTRLRANAEESQATARHQSW</sequence>
<evidence type="ECO:0000256" key="1">
    <source>
        <dbReference type="SAM" id="MobiDB-lite"/>
    </source>
</evidence>
<dbReference type="GeneID" id="25331154"/>
<dbReference type="STRING" id="348802.A0A0D2EGC2"/>
<feature type="region of interest" description="Disordered" evidence="1">
    <location>
        <begin position="509"/>
        <end position="560"/>
    </location>
</feature>
<dbReference type="OrthoDB" id="4161705at2759"/>
<dbReference type="PANTHER" id="PTHR33112:SF16">
    <property type="entry name" value="HETEROKARYON INCOMPATIBILITY DOMAIN-CONTAINING PROTEIN"/>
    <property type="match status" value="1"/>
</dbReference>
<dbReference type="RefSeq" id="XP_013314284.1">
    <property type="nucleotide sequence ID" value="XM_013458830.1"/>
</dbReference>
<protein>
    <recommendedName>
        <fullName evidence="2">Heterokaryon incompatibility domain-containing protein</fullName>
    </recommendedName>
</protein>
<gene>
    <name evidence="3" type="ORF">PV05_09246</name>
</gene>
<proteinExistence type="predicted"/>
<feature type="domain" description="Heterokaryon incompatibility" evidence="2">
    <location>
        <begin position="14"/>
        <end position="163"/>
    </location>
</feature>
<feature type="compositionally biased region" description="Polar residues" evidence="1">
    <location>
        <begin position="436"/>
        <end position="445"/>
    </location>
</feature>
<dbReference type="HOGENOM" id="CLU_486634_0_0_1"/>